<dbReference type="Proteomes" id="UP000001514">
    <property type="component" value="Unassembled WGS sequence"/>
</dbReference>
<dbReference type="Pfam" id="PF00415">
    <property type="entry name" value="RCC1"/>
    <property type="match status" value="1"/>
</dbReference>
<dbReference type="PROSITE" id="PS50012">
    <property type="entry name" value="RCC1_3"/>
    <property type="match status" value="1"/>
</dbReference>
<dbReference type="STRING" id="88036.D8QPZ5"/>
<organism evidence="3">
    <name type="scientific">Selaginella moellendorffii</name>
    <name type="common">Spikemoss</name>
    <dbReference type="NCBI Taxonomy" id="88036"/>
    <lineage>
        <taxon>Eukaryota</taxon>
        <taxon>Viridiplantae</taxon>
        <taxon>Streptophyta</taxon>
        <taxon>Embryophyta</taxon>
        <taxon>Tracheophyta</taxon>
        <taxon>Lycopodiopsida</taxon>
        <taxon>Selaginellales</taxon>
        <taxon>Selaginellaceae</taxon>
        <taxon>Selaginella</taxon>
    </lineage>
</organism>
<dbReference type="EMBL" id="GL377565">
    <property type="protein sequence ID" value="EFJ38371.1"/>
    <property type="molecule type" value="Genomic_DNA"/>
</dbReference>
<accession>D8QPZ5</accession>
<dbReference type="SUPFAM" id="SSF82199">
    <property type="entry name" value="SET domain"/>
    <property type="match status" value="1"/>
</dbReference>
<dbReference type="Gene3D" id="3.90.1410.10">
    <property type="entry name" value="set domain protein methyltransferase, domain 1"/>
    <property type="match status" value="1"/>
</dbReference>
<dbReference type="InterPro" id="IPR009091">
    <property type="entry name" value="RCC1/BLIP-II"/>
</dbReference>
<evidence type="ECO:0000313" key="2">
    <source>
        <dbReference type="EMBL" id="EFJ38371.1"/>
    </source>
</evidence>
<dbReference type="AlphaFoldDB" id="D8QPZ5"/>
<dbReference type="HOGENOM" id="CLU_702837_0_0_1"/>
<feature type="repeat" description="RCC1" evidence="1">
    <location>
        <begin position="64"/>
        <end position="126"/>
    </location>
</feature>
<dbReference type="Gramene" id="EFJ38371">
    <property type="protein sequence ID" value="EFJ38371"/>
    <property type="gene ID" value="SELMODRAFT_437299"/>
</dbReference>
<dbReference type="PANTHER" id="PTHR13271:SF134">
    <property type="entry name" value="OS01G0976450 PROTEIN"/>
    <property type="match status" value="1"/>
</dbReference>
<dbReference type="InterPro" id="IPR050600">
    <property type="entry name" value="SETD3_SETD6_MTase"/>
</dbReference>
<proteinExistence type="predicted"/>
<dbReference type="PANTHER" id="PTHR13271">
    <property type="entry name" value="UNCHARACTERIZED PUTATIVE METHYLTRANSFERASE"/>
    <property type="match status" value="1"/>
</dbReference>
<protein>
    <submittedName>
        <fullName evidence="2">Uncharacterized protein</fullName>
    </submittedName>
</protein>
<dbReference type="SUPFAM" id="SSF50985">
    <property type="entry name" value="RCC1/BLIP-II"/>
    <property type="match status" value="1"/>
</dbReference>
<dbReference type="GO" id="GO:0016279">
    <property type="term" value="F:protein-lysine N-methyltransferase activity"/>
    <property type="evidence" value="ECO:0000318"/>
    <property type="project" value="GO_Central"/>
</dbReference>
<evidence type="ECO:0000313" key="3">
    <source>
        <dbReference type="Proteomes" id="UP000001514"/>
    </source>
</evidence>
<name>D8QPZ5_SELML</name>
<gene>
    <name evidence="2" type="ORF">SELMODRAFT_437299</name>
</gene>
<reference evidence="2 3" key="1">
    <citation type="journal article" date="2011" name="Science">
        <title>The Selaginella genome identifies genetic changes associated with the evolution of vascular plants.</title>
        <authorList>
            <person name="Banks J.A."/>
            <person name="Nishiyama T."/>
            <person name="Hasebe M."/>
            <person name="Bowman J.L."/>
            <person name="Gribskov M."/>
            <person name="dePamphilis C."/>
            <person name="Albert V.A."/>
            <person name="Aono N."/>
            <person name="Aoyama T."/>
            <person name="Ambrose B.A."/>
            <person name="Ashton N.W."/>
            <person name="Axtell M.J."/>
            <person name="Barker E."/>
            <person name="Barker M.S."/>
            <person name="Bennetzen J.L."/>
            <person name="Bonawitz N.D."/>
            <person name="Chapple C."/>
            <person name="Cheng C."/>
            <person name="Correa L.G."/>
            <person name="Dacre M."/>
            <person name="DeBarry J."/>
            <person name="Dreyer I."/>
            <person name="Elias M."/>
            <person name="Engstrom E.M."/>
            <person name="Estelle M."/>
            <person name="Feng L."/>
            <person name="Finet C."/>
            <person name="Floyd S.K."/>
            <person name="Frommer W.B."/>
            <person name="Fujita T."/>
            <person name="Gramzow L."/>
            <person name="Gutensohn M."/>
            <person name="Harholt J."/>
            <person name="Hattori M."/>
            <person name="Heyl A."/>
            <person name="Hirai T."/>
            <person name="Hiwatashi Y."/>
            <person name="Ishikawa M."/>
            <person name="Iwata M."/>
            <person name="Karol K.G."/>
            <person name="Koehler B."/>
            <person name="Kolukisaoglu U."/>
            <person name="Kubo M."/>
            <person name="Kurata T."/>
            <person name="Lalonde S."/>
            <person name="Li K."/>
            <person name="Li Y."/>
            <person name="Litt A."/>
            <person name="Lyons E."/>
            <person name="Manning G."/>
            <person name="Maruyama T."/>
            <person name="Michael T.P."/>
            <person name="Mikami K."/>
            <person name="Miyazaki S."/>
            <person name="Morinaga S."/>
            <person name="Murata T."/>
            <person name="Mueller-Roeber B."/>
            <person name="Nelson D.R."/>
            <person name="Obara M."/>
            <person name="Oguri Y."/>
            <person name="Olmstead R.G."/>
            <person name="Onodera N."/>
            <person name="Petersen B.L."/>
            <person name="Pils B."/>
            <person name="Prigge M."/>
            <person name="Rensing S.A."/>
            <person name="Riano-Pachon D.M."/>
            <person name="Roberts A.W."/>
            <person name="Sato Y."/>
            <person name="Scheller H.V."/>
            <person name="Schulz B."/>
            <person name="Schulz C."/>
            <person name="Shakirov E.V."/>
            <person name="Shibagaki N."/>
            <person name="Shinohara N."/>
            <person name="Shippen D.E."/>
            <person name="Soerensen I."/>
            <person name="Sotooka R."/>
            <person name="Sugimoto N."/>
            <person name="Sugita M."/>
            <person name="Sumikawa N."/>
            <person name="Tanurdzic M."/>
            <person name="Theissen G."/>
            <person name="Ulvskov P."/>
            <person name="Wakazuki S."/>
            <person name="Weng J.K."/>
            <person name="Willats W.W."/>
            <person name="Wipf D."/>
            <person name="Wolf P.G."/>
            <person name="Yang L."/>
            <person name="Zimmer A.D."/>
            <person name="Zhu Q."/>
            <person name="Mitros T."/>
            <person name="Hellsten U."/>
            <person name="Loque D."/>
            <person name="Otillar R."/>
            <person name="Salamov A."/>
            <person name="Schmutz J."/>
            <person name="Shapiro H."/>
            <person name="Lindquist E."/>
            <person name="Lucas S."/>
            <person name="Rokhsar D."/>
            <person name="Grigoriev I.V."/>
        </authorList>
    </citation>
    <scope>NUCLEOTIDE SEQUENCE [LARGE SCALE GENOMIC DNA]</scope>
</reference>
<dbReference type="InterPro" id="IPR000408">
    <property type="entry name" value="Reg_chr_condens"/>
</dbReference>
<dbReference type="KEGG" id="smo:SELMODRAFT_437299"/>
<dbReference type="InterPro" id="IPR046341">
    <property type="entry name" value="SET_dom_sf"/>
</dbReference>
<evidence type="ECO:0000256" key="1">
    <source>
        <dbReference type="PROSITE-ProRule" id="PRU00235"/>
    </source>
</evidence>
<dbReference type="eggNOG" id="KOG1337">
    <property type="taxonomic scope" value="Eukaryota"/>
</dbReference>
<sequence length="418" mass="46994">MQTLSLGGVKVRKPSICTKLVLCSHVPNSLMLLNTKTLRSVLWMRLSNIEIDSPAKSSSHTKCGELYTWGKNRNYQLGIPGLKDEQLDPVPVQFPQALHDKTPNQAPRKLSNGYAGFMSWLASRNDDGDPSAVRIGTSRESGGQMIAPSDLPDQLSTVLPSTVKPWTKLALIVLMERYKGQYGHHTSRVFLNQRSSTTRFRWEDTELSYLRASPLYGKARERLEMITTEFGQVQNDFCTCVLEQALDVWPQLFGKVSLEDLKHVYATVFSRSLAIGEDSTLVMIPMLDFFNHNATSFAKLSFNGLLNYAVVTADRDYAENDQIWINYGDLSNAELALDYGFTVPENPYDETELLTQFPEMNTIIKDQLGGNTLGQKPLQGSPVCLEVARRIETHEKSILELNQHSWRSRSRQLLAAAS</sequence>
<keyword evidence="3" id="KW-1185">Reference proteome</keyword>
<dbReference type="InParanoid" id="D8QPZ5"/>